<dbReference type="RefSeq" id="WP_034424530.1">
    <property type="nucleotide sequence ID" value="NZ_CP045798.1"/>
</dbReference>
<evidence type="ECO:0000313" key="2">
    <source>
        <dbReference type="EMBL" id="QNB44908.1"/>
    </source>
</evidence>
<dbReference type="EMBL" id="CP045798">
    <property type="protein sequence ID" value="QNB44908.1"/>
    <property type="molecule type" value="Genomic_DNA"/>
</dbReference>
<dbReference type="InterPro" id="IPR036921">
    <property type="entry name" value="PurM-like_N_sf"/>
</dbReference>
<name>A0A7G6DYK4_THEFR</name>
<proteinExistence type="predicted"/>
<dbReference type="Gene3D" id="3.30.1330.10">
    <property type="entry name" value="PurM-like, N-terminal domain"/>
    <property type="match status" value="1"/>
</dbReference>
<sequence length="252" mass="26645">MPIIKRIRDLSLLDLPGEMVLVTACDSLGAIGAKELDVVKVSSYFVGRAAARVPLMEVLAAGAEPVAFYNTLAVEMVPYGEEIIEGMARELVLAGIDPALVLNGSTEENVPTRQTGVGVVAVGLVPQKDLLLGKAQKEDLVIAFGLPKVGPEVAAGGPDDPEVAKPSLVKNLLKWGYVHELLPVGSKGILYECRELAGTAGLVFQLDHKVTLNVKKSAGPATCLLAAVPSETLSLLKNVKWLVPWQVVGRLV</sequence>
<dbReference type="SUPFAM" id="SSF55326">
    <property type="entry name" value="PurM N-terminal domain-like"/>
    <property type="match status" value="1"/>
</dbReference>
<feature type="domain" description="PurM-like N-terminal" evidence="1">
    <location>
        <begin position="11"/>
        <end position="125"/>
    </location>
</feature>
<dbReference type="KEGG" id="tfr:BR63_00335"/>
<dbReference type="Proteomes" id="UP000515847">
    <property type="component" value="Chromosome"/>
</dbReference>
<protein>
    <recommendedName>
        <fullName evidence="1">PurM-like N-terminal domain-containing protein</fullName>
    </recommendedName>
</protein>
<evidence type="ECO:0000259" key="1">
    <source>
        <dbReference type="Pfam" id="PF00586"/>
    </source>
</evidence>
<organism evidence="2 3">
    <name type="scientific">Thermanaerosceptrum fracticalcis</name>
    <dbReference type="NCBI Taxonomy" id="1712410"/>
    <lineage>
        <taxon>Bacteria</taxon>
        <taxon>Bacillati</taxon>
        <taxon>Bacillota</taxon>
        <taxon>Clostridia</taxon>
        <taxon>Eubacteriales</taxon>
        <taxon>Peptococcaceae</taxon>
        <taxon>Thermanaerosceptrum</taxon>
    </lineage>
</organism>
<accession>A0A7G6DYK4</accession>
<keyword evidence="3" id="KW-1185">Reference proteome</keyword>
<evidence type="ECO:0000313" key="3">
    <source>
        <dbReference type="Proteomes" id="UP000515847"/>
    </source>
</evidence>
<dbReference type="AlphaFoldDB" id="A0A7G6DYK4"/>
<dbReference type="OrthoDB" id="9805740at2"/>
<reference evidence="2 3" key="1">
    <citation type="journal article" date="2019" name="Front. Microbiol.">
        <title>Thermoanaerosceptrum fracticalcis gen. nov. sp. nov., a Novel Fumarate-Fermenting Microorganism From a Deep Fractured Carbonate Aquifer of the US Great Basin.</title>
        <authorList>
            <person name="Hamilton-Brehm S.D."/>
            <person name="Stewart L.E."/>
            <person name="Zavarin M."/>
            <person name="Caldwell M."/>
            <person name="Lawson P.A."/>
            <person name="Onstott T.C."/>
            <person name="Grzymski J."/>
            <person name="Neveux I."/>
            <person name="Lollar B.S."/>
            <person name="Russell C.E."/>
            <person name="Moser D.P."/>
        </authorList>
    </citation>
    <scope>NUCLEOTIDE SEQUENCE [LARGE SCALE GENOMIC DNA]</scope>
    <source>
        <strain evidence="2 3">DRI-13</strain>
    </source>
</reference>
<dbReference type="InterPro" id="IPR016188">
    <property type="entry name" value="PurM-like_N"/>
</dbReference>
<gene>
    <name evidence="2" type="ORF">BR63_00335</name>
</gene>
<dbReference type="Pfam" id="PF00586">
    <property type="entry name" value="AIRS"/>
    <property type="match status" value="1"/>
</dbReference>